<gene>
    <name evidence="1" type="ORF">DDZ16_04525</name>
</gene>
<dbReference type="OrthoDB" id="1123148at2"/>
<sequence length="101" mass="11379">MKKLLIILAIAMLTACATKDINDVKEGMSSKEVTEIAGEPSETVSMPLDIEWWIYEEEEVLLIFENDTVSKVTSQKELEESIKGVEKSMKDLEGEINKLTE</sequence>
<dbReference type="EMBL" id="QEWP01000002">
    <property type="protein sequence ID" value="PWE00859.1"/>
    <property type="molecule type" value="Genomic_DNA"/>
</dbReference>
<dbReference type="RefSeq" id="WP_109263230.1">
    <property type="nucleotide sequence ID" value="NZ_QEWP01000002.1"/>
</dbReference>
<name>A0A2U2BCR8_9BACT</name>
<dbReference type="PROSITE" id="PS51257">
    <property type="entry name" value="PROKAR_LIPOPROTEIN"/>
    <property type="match status" value="1"/>
</dbReference>
<protein>
    <submittedName>
        <fullName evidence="1">Uncharacterized protein</fullName>
    </submittedName>
</protein>
<keyword evidence="2" id="KW-1185">Reference proteome</keyword>
<evidence type="ECO:0000313" key="1">
    <source>
        <dbReference type="EMBL" id="PWE00859.1"/>
    </source>
</evidence>
<accession>A0A2U2BCR8</accession>
<proteinExistence type="predicted"/>
<dbReference type="AlphaFoldDB" id="A0A2U2BCR8"/>
<reference evidence="1 2" key="1">
    <citation type="submission" date="2018-05" db="EMBL/GenBank/DDBJ databases">
        <title>Marinilabilia rubrum sp. nov., isolated from saltern sediment.</title>
        <authorList>
            <person name="Zhang R."/>
        </authorList>
    </citation>
    <scope>NUCLEOTIDE SEQUENCE [LARGE SCALE GENOMIC DNA]</scope>
    <source>
        <strain evidence="1 2">WTE16</strain>
    </source>
</reference>
<dbReference type="Proteomes" id="UP000244956">
    <property type="component" value="Unassembled WGS sequence"/>
</dbReference>
<organism evidence="1 2">
    <name type="scientific">Marinilabilia rubra</name>
    <dbReference type="NCBI Taxonomy" id="2162893"/>
    <lineage>
        <taxon>Bacteria</taxon>
        <taxon>Pseudomonadati</taxon>
        <taxon>Bacteroidota</taxon>
        <taxon>Bacteroidia</taxon>
        <taxon>Marinilabiliales</taxon>
        <taxon>Marinilabiliaceae</taxon>
        <taxon>Marinilabilia</taxon>
    </lineage>
</organism>
<comment type="caution">
    <text evidence="1">The sequence shown here is derived from an EMBL/GenBank/DDBJ whole genome shotgun (WGS) entry which is preliminary data.</text>
</comment>
<evidence type="ECO:0000313" key="2">
    <source>
        <dbReference type="Proteomes" id="UP000244956"/>
    </source>
</evidence>